<name>A0AAD9NVA1_RIDPI</name>
<feature type="compositionally biased region" description="Basic residues" evidence="2">
    <location>
        <begin position="612"/>
        <end position="631"/>
    </location>
</feature>
<feature type="compositionally biased region" description="Polar residues" evidence="2">
    <location>
        <begin position="637"/>
        <end position="668"/>
    </location>
</feature>
<evidence type="ECO:0000313" key="3">
    <source>
        <dbReference type="EMBL" id="KAK2182093.1"/>
    </source>
</evidence>
<feature type="coiled-coil region" evidence="1">
    <location>
        <begin position="170"/>
        <end position="218"/>
    </location>
</feature>
<evidence type="ECO:0000256" key="2">
    <source>
        <dbReference type="SAM" id="MobiDB-lite"/>
    </source>
</evidence>
<proteinExistence type="predicted"/>
<protein>
    <submittedName>
        <fullName evidence="3">Uncharacterized protein</fullName>
    </submittedName>
</protein>
<reference evidence="3" key="1">
    <citation type="journal article" date="2023" name="Mol. Biol. Evol.">
        <title>Third-Generation Sequencing Reveals the Adaptive Role of the Epigenome in Three Deep-Sea Polychaetes.</title>
        <authorList>
            <person name="Perez M."/>
            <person name="Aroh O."/>
            <person name="Sun Y."/>
            <person name="Lan Y."/>
            <person name="Juniper S.K."/>
            <person name="Young C.R."/>
            <person name="Angers B."/>
            <person name="Qian P.Y."/>
        </authorList>
    </citation>
    <scope>NUCLEOTIDE SEQUENCE</scope>
    <source>
        <strain evidence="3">R07B-5</strain>
    </source>
</reference>
<keyword evidence="4" id="KW-1185">Reference proteome</keyword>
<organism evidence="3 4">
    <name type="scientific">Ridgeia piscesae</name>
    <name type="common">Tubeworm</name>
    <dbReference type="NCBI Taxonomy" id="27915"/>
    <lineage>
        <taxon>Eukaryota</taxon>
        <taxon>Metazoa</taxon>
        <taxon>Spiralia</taxon>
        <taxon>Lophotrochozoa</taxon>
        <taxon>Annelida</taxon>
        <taxon>Polychaeta</taxon>
        <taxon>Sedentaria</taxon>
        <taxon>Canalipalpata</taxon>
        <taxon>Sabellida</taxon>
        <taxon>Siboglinidae</taxon>
        <taxon>Ridgeia</taxon>
    </lineage>
</organism>
<accession>A0AAD9NVA1</accession>
<sequence length="786" mass="89592">MLSNKVSIKDLFSTNPGQLLGSKYDSGGNLPDSCSQLPFSQDSQDFMSSQQFSANHSQPCASPGRRFYQRYASSGPLFNKDVSQAKGQMVMAKSSYQQQLQNNKTRARERDERDLLNSVMLTVKESAAEVKIAASAVRDVVQQGNGMTEKQLAQHLQQIETGLNKHSEAMIKALQLRDGVKEQMAQMQQELAAKTVHVAELEKQLDQLQQTQHQELIDQLHQSYRDTAQHVSGQLQQMYESHHRQLLKQASEHQEHHQAVTQQTDRCHKQLSLQQQTAVKEIKKKMDEDFGSYNEQQEMRYRHCLTEMQTRMQQIQEQQKAQIRLFLQQQVACKVGASEQTQAEMDQRQTKQLQEMQTKHKQELNHFVQQQMESMRQQQEQQVHSVIEGLWQNEKEKARHEAEQQRNTAEKSHPRYESELVNLKNRYQKEVQEIRAKQQQQSQYCTSGMDSLILSPFQPLKTSTTPSFGWVGATDECTHQGSRDLATSNLTASHYISSSHQVSDPEHGSETRSTNPTITKSATNTRAWSSARGCDTTSPSTIPCHSTLALTINQPFVSPLLAAKNWTSRNLFGKSNPSPVATVLPQRQIPDMNISNGIASQRNVSKDDRPDVKKRKQNRKKRSTDRRKKVSGRSNDHQSNNSSNKNGECNTKQFTRRQAVTTASASTDPSEENTRQADSVIVCTYNTKTSTKIYNFNDDQPMAAASGYHMRNKAYCNEEPKLIEATQPDRWQSACRIKPLVHSVYATKPFGSRYVIFNIINSYFQFCPKLVPYTYILFCSPSPVLY</sequence>
<dbReference type="Proteomes" id="UP001209878">
    <property type="component" value="Unassembled WGS sequence"/>
</dbReference>
<evidence type="ECO:0000256" key="1">
    <source>
        <dbReference type="SAM" id="Coils"/>
    </source>
</evidence>
<feature type="region of interest" description="Disordered" evidence="2">
    <location>
        <begin position="395"/>
        <end position="415"/>
    </location>
</feature>
<feature type="compositionally biased region" description="Polar residues" evidence="2">
    <location>
        <begin position="511"/>
        <end position="528"/>
    </location>
</feature>
<feature type="compositionally biased region" description="Polar residues" evidence="2">
    <location>
        <begin position="593"/>
        <end position="603"/>
    </location>
</feature>
<gene>
    <name evidence="3" type="ORF">NP493_367g02050</name>
</gene>
<dbReference type="AlphaFoldDB" id="A0AAD9NVA1"/>
<evidence type="ECO:0000313" key="4">
    <source>
        <dbReference type="Proteomes" id="UP001209878"/>
    </source>
</evidence>
<comment type="caution">
    <text evidence="3">The sequence shown here is derived from an EMBL/GenBank/DDBJ whole genome shotgun (WGS) entry which is preliminary data.</text>
</comment>
<dbReference type="EMBL" id="JAODUO010000367">
    <property type="protein sequence ID" value="KAK2182093.1"/>
    <property type="molecule type" value="Genomic_DNA"/>
</dbReference>
<feature type="region of interest" description="Disordered" evidence="2">
    <location>
        <begin position="496"/>
        <end position="540"/>
    </location>
</feature>
<feature type="region of interest" description="Disordered" evidence="2">
    <location>
        <begin position="593"/>
        <end position="676"/>
    </location>
</feature>
<keyword evidence="1" id="KW-0175">Coiled coil</keyword>